<sequence>MVFSSGAKKEVEQLPEAVQARIKNTVRYAKIWTADFLTAIGKIYAAFFVHEEHHAFTTLGESLDHLRENETSIRQNVSLRLPKTQNGPQGNVAAKTIGSVDVCSNKACLGKDSEAKKQEERVEEEEKIGGVKVDQYDTRSDEDGNDEVQEEVEEERKNSVGTLELEANFLLGITVSRFGRAIRFNN</sequence>
<comment type="caution">
    <text evidence="2">The sequence shown here is derived from an EMBL/GenBank/DDBJ whole genome shotgun (WGS) entry which is preliminary data.</text>
</comment>
<accession>A0A7D9KC18</accession>
<proteinExistence type="predicted"/>
<dbReference type="Proteomes" id="UP001152795">
    <property type="component" value="Unassembled WGS sequence"/>
</dbReference>
<dbReference type="EMBL" id="CACRXK020032987">
    <property type="protein sequence ID" value="CAB4043726.1"/>
    <property type="molecule type" value="Genomic_DNA"/>
</dbReference>
<organism evidence="2 3">
    <name type="scientific">Paramuricea clavata</name>
    <name type="common">Red gorgonian</name>
    <name type="synonym">Violescent sea-whip</name>
    <dbReference type="NCBI Taxonomy" id="317549"/>
    <lineage>
        <taxon>Eukaryota</taxon>
        <taxon>Metazoa</taxon>
        <taxon>Cnidaria</taxon>
        <taxon>Anthozoa</taxon>
        <taxon>Octocorallia</taxon>
        <taxon>Malacalcyonacea</taxon>
        <taxon>Plexauridae</taxon>
        <taxon>Paramuricea</taxon>
    </lineage>
</organism>
<evidence type="ECO:0000256" key="1">
    <source>
        <dbReference type="SAM" id="MobiDB-lite"/>
    </source>
</evidence>
<feature type="compositionally biased region" description="Acidic residues" evidence="1">
    <location>
        <begin position="143"/>
        <end position="153"/>
    </location>
</feature>
<protein>
    <submittedName>
        <fullName evidence="2">Uncharacterized protein</fullName>
    </submittedName>
</protein>
<feature type="region of interest" description="Disordered" evidence="1">
    <location>
        <begin position="113"/>
        <end position="159"/>
    </location>
</feature>
<keyword evidence="3" id="KW-1185">Reference proteome</keyword>
<evidence type="ECO:0000313" key="2">
    <source>
        <dbReference type="EMBL" id="CAB4043726.1"/>
    </source>
</evidence>
<evidence type="ECO:0000313" key="3">
    <source>
        <dbReference type="Proteomes" id="UP001152795"/>
    </source>
</evidence>
<dbReference type="AlphaFoldDB" id="A0A7D9KC18"/>
<gene>
    <name evidence="2" type="ORF">PACLA_8A023184</name>
</gene>
<name>A0A7D9KC18_PARCT</name>
<reference evidence="2" key="1">
    <citation type="submission" date="2020-04" db="EMBL/GenBank/DDBJ databases">
        <authorList>
            <person name="Alioto T."/>
            <person name="Alioto T."/>
            <person name="Gomez Garrido J."/>
        </authorList>
    </citation>
    <scope>NUCLEOTIDE SEQUENCE</scope>
    <source>
        <strain evidence="2">A484AB</strain>
    </source>
</reference>